<evidence type="ECO:0000256" key="3">
    <source>
        <dbReference type="ARBA" id="ARBA00022576"/>
    </source>
</evidence>
<keyword evidence="9" id="KW-1185">Reference proteome</keyword>
<dbReference type="OrthoDB" id="691673at2759"/>
<protein>
    <submittedName>
        <fullName evidence="8">Aminotran-1-2 domain-containing protein</fullName>
    </submittedName>
</protein>
<dbReference type="GO" id="GO:1901605">
    <property type="term" value="P:alpha-amino acid metabolic process"/>
    <property type="evidence" value="ECO:0007669"/>
    <property type="project" value="TreeGrafter"/>
</dbReference>
<keyword evidence="3" id="KW-0032">Aminotransferase</keyword>
<dbReference type="Gene3D" id="3.40.640.10">
    <property type="entry name" value="Type I PLP-dependent aspartate aminotransferase-like (Major domain)"/>
    <property type="match status" value="2"/>
</dbReference>
<evidence type="ECO:0000256" key="1">
    <source>
        <dbReference type="ARBA" id="ARBA00001933"/>
    </source>
</evidence>
<dbReference type="AlphaFoldDB" id="A0A8H6STV3"/>
<evidence type="ECO:0000256" key="7">
    <source>
        <dbReference type="SAM" id="SignalP"/>
    </source>
</evidence>
<dbReference type="SUPFAM" id="SSF53383">
    <property type="entry name" value="PLP-dependent transferases"/>
    <property type="match status" value="1"/>
</dbReference>
<feature type="signal peptide" evidence="7">
    <location>
        <begin position="1"/>
        <end position="24"/>
    </location>
</feature>
<gene>
    <name evidence="8" type="ORF">HMN09_00779500</name>
</gene>
<dbReference type="InterPro" id="IPR050859">
    <property type="entry name" value="Class-I_PLP-dep_aminotransf"/>
</dbReference>
<keyword evidence="5" id="KW-0663">Pyridoxal phosphate</keyword>
<evidence type="ECO:0000313" key="9">
    <source>
        <dbReference type="Proteomes" id="UP000613580"/>
    </source>
</evidence>
<feature type="compositionally biased region" description="Pro residues" evidence="6">
    <location>
        <begin position="252"/>
        <end position="268"/>
    </location>
</feature>
<dbReference type="GO" id="GO:0008483">
    <property type="term" value="F:transaminase activity"/>
    <property type="evidence" value="ECO:0007669"/>
    <property type="project" value="UniProtKB-KW"/>
</dbReference>
<evidence type="ECO:0000256" key="6">
    <source>
        <dbReference type="SAM" id="MobiDB-lite"/>
    </source>
</evidence>
<comment type="similarity">
    <text evidence="2">Belongs to the class-I pyridoxal-phosphate-dependent aminotransferase family.</text>
</comment>
<name>A0A8H6STV3_MYCCL</name>
<dbReference type="InterPro" id="IPR015424">
    <property type="entry name" value="PyrdxlP-dep_Trfase"/>
</dbReference>
<reference evidence="8" key="1">
    <citation type="submission" date="2020-05" db="EMBL/GenBank/DDBJ databases">
        <title>Mycena genomes resolve the evolution of fungal bioluminescence.</title>
        <authorList>
            <person name="Tsai I.J."/>
        </authorList>
    </citation>
    <scope>NUCLEOTIDE SEQUENCE</scope>
    <source>
        <strain evidence="8">110903Hualien_Pintung</strain>
    </source>
</reference>
<sequence length="381" mass="41120">MSLLAAQTRTLLALPLALETGTVANETPSPLSAQWRGSTTIPQQLRVAQPVALESLPKSFNSDLLSNVAKSRRPSLTGSRSKTPPGMLSLLAGRANPASFPFTGSTFTAPPPNANGELATQISVISLPSAELQAALHYGPTAGLLVPIEWFCDLVLVQSPVYAGVIPELQRHPARKLVGHTSCIRRFVVHLSCPEVDTDGDGISTTALRSDPEDWPANKKKPRVLYTIAYALRHYPYFGPAKSRSPSYLPWNAPPPPPPPPPGIPSSPPGAGMRIGYASGPTPLLRTIEAHPGITNLRPPSLTQAILLSSCEWGHAGFLHHVDIRVSGVYQAKRDVFEAALGRFTISAMWPRWHGARRSQGCSSGLGCRCRCRRRTIRTRL</sequence>
<organism evidence="8 9">
    <name type="scientific">Mycena chlorophos</name>
    <name type="common">Agaric fungus</name>
    <name type="synonym">Agaricus chlorophos</name>
    <dbReference type="NCBI Taxonomy" id="658473"/>
    <lineage>
        <taxon>Eukaryota</taxon>
        <taxon>Fungi</taxon>
        <taxon>Dikarya</taxon>
        <taxon>Basidiomycota</taxon>
        <taxon>Agaricomycotina</taxon>
        <taxon>Agaricomycetes</taxon>
        <taxon>Agaricomycetidae</taxon>
        <taxon>Agaricales</taxon>
        <taxon>Marasmiineae</taxon>
        <taxon>Mycenaceae</taxon>
        <taxon>Mycena</taxon>
    </lineage>
</organism>
<keyword evidence="7" id="KW-0732">Signal</keyword>
<dbReference type="Proteomes" id="UP000613580">
    <property type="component" value="Unassembled WGS sequence"/>
</dbReference>
<keyword evidence="4" id="KW-0808">Transferase</keyword>
<feature type="region of interest" description="Disordered" evidence="6">
    <location>
        <begin position="249"/>
        <end position="271"/>
    </location>
</feature>
<feature type="chain" id="PRO_5034334465" evidence="7">
    <location>
        <begin position="25"/>
        <end position="381"/>
    </location>
</feature>
<comment type="caution">
    <text evidence="8">The sequence shown here is derived from an EMBL/GenBank/DDBJ whole genome shotgun (WGS) entry which is preliminary data.</text>
</comment>
<comment type="cofactor">
    <cofactor evidence="1">
        <name>pyridoxal 5'-phosphate</name>
        <dbReference type="ChEBI" id="CHEBI:597326"/>
    </cofactor>
</comment>
<dbReference type="InterPro" id="IPR015421">
    <property type="entry name" value="PyrdxlP-dep_Trfase_major"/>
</dbReference>
<accession>A0A8H6STV3</accession>
<dbReference type="PANTHER" id="PTHR42790:SF19">
    <property type="entry name" value="KYNURENINE_ALPHA-AMINOADIPATE AMINOTRANSFERASE, MITOCHONDRIAL"/>
    <property type="match status" value="1"/>
</dbReference>
<evidence type="ECO:0000256" key="2">
    <source>
        <dbReference type="ARBA" id="ARBA00007441"/>
    </source>
</evidence>
<proteinExistence type="inferred from homology"/>
<evidence type="ECO:0000313" key="8">
    <source>
        <dbReference type="EMBL" id="KAF7305284.1"/>
    </source>
</evidence>
<evidence type="ECO:0000256" key="5">
    <source>
        <dbReference type="ARBA" id="ARBA00022898"/>
    </source>
</evidence>
<evidence type="ECO:0000256" key="4">
    <source>
        <dbReference type="ARBA" id="ARBA00022679"/>
    </source>
</evidence>
<dbReference type="PANTHER" id="PTHR42790">
    <property type="entry name" value="AMINOTRANSFERASE"/>
    <property type="match status" value="1"/>
</dbReference>
<dbReference type="EMBL" id="JACAZE010000010">
    <property type="protein sequence ID" value="KAF7305284.1"/>
    <property type="molecule type" value="Genomic_DNA"/>
</dbReference>